<dbReference type="EMBL" id="BARW01043395">
    <property type="protein sequence ID" value="GAJ19663.1"/>
    <property type="molecule type" value="Genomic_DNA"/>
</dbReference>
<proteinExistence type="predicted"/>
<name>X1UQA9_9ZZZZ</name>
<sequence>EGLKNVFVTNGYITQEALREIAPYLDAANIDLKS</sequence>
<protein>
    <submittedName>
        <fullName evidence="1">Uncharacterized protein</fullName>
    </submittedName>
</protein>
<organism evidence="1">
    <name type="scientific">marine sediment metagenome</name>
    <dbReference type="NCBI Taxonomy" id="412755"/>
    <lineage>
        <taxon>unclassified sequences</taxon>
        <taxon>metagenomes</taxon>
        <taxon>ecological metagenomes</taxon>
    </lineage>
</organism>
<gene>
    <name evidence="1" type="ORF">S12H4_63587</name>
</gene>
<feature type="non-terminal residue" evidence="1">
    <location>
        <position position="1"/>
    </location>
</feature>
<evidence type="ECO:0000313" key="1">
    <source>
        <dbReference type="EMBL" id="GAJ19663.1"/>
    </source>
</evidence>
<feature type="non-terminal residue" evidence="1">
    <location>
        <position position="34"/>
    </location>
</feature>
<dbReference type="AlphaFoldDB" id="X1UQA9"/>
<accession>X1UQA9</accession>
<reference evidence="1" key="1">
    <citation type="journal article" date="2014" name="Front. Microbiol.">
        <title>High frequency of phylogenetically diverse reductive dehalogenase-homologous genes in deep subseafloor sedimentary metagenomes.</title>
        <authorList>
            <person name="Kawai M."/>
            <person name="Futagami T."/>
            <person name="Toyoda A."/>
            <person name="Takaki Y."/>
            <person name="Nishi S."/>
            <person name="Hori S."/>
            <person name="Arai W."/>
            <person name="Tsubouchi T."/>
            <person name="Morono Y."/>
            <person name="Uchiyama I."/>
            <person name="Ito T."/>
            <person name="Fujiyama A."/>
            <person name="Inagaki F."/>
            <person name="Takami H."/>
        </authorList>
    </citation>
    <scope>NUCLEOTIDE SEQUENCE</scope>
    <source>
        <strain evidence="1">Expedition CK06-06</strain>
    </source>
</reference>
<comment type="caution">
    <text evidence="1">The sequence shown here is derived from an EMBL/GenBank/DDBJ whole genome shotgun (WGS) entry which is preliminary data.</text>
</comment>